<feature type="region of interest" description="Disordered" evidence="11">
    <location>
        <begin position="1"/>
        <end position="42"/>
    </location>
</feature>
<accession>A0A2A9ESV0</accession>
<dbReference type="GO" id="GO:0008168">
    <property type="term" value="F:methyltransferase activity"/>
    <property type="evidence" value="ECO:0007669"/>
    <property type="project" value="UniProtKB-KW"/>
</dbReference>
<evidence type="ECO:0000256" key="8">
    <source>
        <dbReference type="PIRSR" id="PIRSR000388-1"/>
    </source>
</evidence>
<dbReference type="UniPathway" id="UPA00028">
    <property type="reaction ID" value="UER00003"/>
</dbReference>
<sequence length="304" mass="31755">MSSSVPPEQRAASTAATGTPSGGDPSVAAGPASEQARGPRKVRVHHLRQAKERGEPLTMLTAYDAVTARIFDEAGIDILLVGDSIGDNMHAHPTTIPVTVDDMIPAVRAVARTAQRALVVADLPFGSYEASPAQCHASAVRMLKEAGAHAVKFEGGEHLAEHVRLLTRSGIPVVGHLGFTPQAENLLGGKRVQGRGHEAADRLVADALALADAGAVAVVLEMVPGPVAARVTEVLPIPTIGIGAGPEVDGQVLVWTDMAGMTSWSPRFARRFGEVGAELASATRAYARAVRDRSFPAAEHVYES</sequence>
<dbReference type="RefSeq" id="WP_098485116.1">
    <property type="nucleotide sequence ID" value="NZ_PDJI01000004.1"/>
</dbReference>
<dbReference type="PIRSF" id="PIRSF000388">
    <property type="entry name" value="Pantoate_hydroxy_MeTrfase"/>
    <property type="match status" value="1"/>
</dbReference>
<evidence type="ECO:0000256" key="4">
    <source>
        <dbReference type="ARBA" id="ARBA00022655"/>
    </source>
</evidence>
<keyword evidence="7 10" id="KW-0460">Magnesium</keyword>
<keyword evidence="7" id="KW-0963">Cytoplasm</keyword>
<evidence type="ECO:0000256" key="9">
    <source>
        <dbReference type="PIRSR" id="PIRSR000388-2"/>
    </source>
</evidence>
<comment type="cofactor">
    <cofactor evidence="7 10">
        <name>Mg(2+)</name>
        <dbReference type="ChEBI" id="CHEBI:18420"/>
    </cofactor>
    <text evidence="7 10">Binds 1 Mg(2+) ion per subunit.</text>
</comment>
<keyword evidence="4 7" id="KW-0566">Pantothenate biosynthesis</keyword>
<dbReference type="GO" id="GO:0015940">
    <property type="term" value="P:pantothenate biosynthetic process"/>
    <property type="evidence" value="ECO:0007669"/>
    <property type="project" value="UniProtKB-UniRule"/>
</dbReference>
<dbReference type="Pfam" id="PF02548">
    <property type="entry name" value="Pantoate_transf"/>
    <property type="match status" value="1"/>
</dbReference>
<proteinExistence type="inferred from homology"/>
<dbReference type="Proteomes" id="UP000222106">
    <property type="component" value="Unassembled WGS sequence"/>
</dbReference>
<evidence type="ECO:0000256" key="3">
    <source>
        <dbReference type="ARBA" id="ARBA00011424"/>
    </source>
</evidence>
<dbReference type="CDD" id="cd06557">
    <property type="entry name" value="KPHMT-like"/>
    <property type="match status" value="1"/>
</dbReference>
<evidence type="ECO:0000256" key="10">
    <source>
        <dbReference type="PIRSR" id="PIRSR000388-3"/>
    </source>
</evidence>
<comment type="subunit">
    <text evidence="3 7">Homodecamer; pentamer of dimers.</text>
</comment>
<dbReference type="GO" id="GO:0003864">
    <property type="term" value="F:3-methyl-2-oxobutanoate hydroxymethyltransferase activity"/>
    <property type="evidence" value="ECO:0007669"/>
    <property type="project" value="UniProtKB-UniRule"/>
</dbReference>
<dbReference type="HAMAP" id="MF_00156">
    <property type="entry name" value="PanB"/>
    <property type="match status" value="1"/>
</dbReference>
<comment type="catalytic activity">
    <reaction evidence="7">
        <text>(6R)-5,10-methylene-5,6,7,8-tetrahydrofolate + 3-methyl-2-oxobutanoate + H2O = 2-dehydropantoate + (6S)-5,6,7,8-tetrahydrofolate</text>
        <dbReference type="Rhea" id="RHEA:11824"/>
        <dbReference type="ChEBI" id="CHEBI:11561"/>
        <dbReference type="ChEBI" id="CHEBI:11851"/>
        <dbReference type="ChEBI" id="CHEBI:15377"/>
        <dbReference type="ChEBI" id="CHEBI:15636"/>
        <dbReference type="ChEBI" id="CHEBI:57453"/>
        <dbReference type="EC" id="2.1.2.11"/>
    </reaction>
</comment>
<reference evidence="12 13" key="1">
    <citation type="submission" date="2017-10" db="EMBL/GenBank/DDBJ databases">
        <title>Sequencing the genomes of 1000 actinobacteria strains.</title>
        <authorList>
            <person name="Klenk H.-P."/>
        </authorList>
    </citation>
    <scope>NUCLEOTIDE SEQUENCE [LARGE SCALE GENOMIC DNA]</scope>
    <source>
        <strain evidence="12 13">DSM 21838</strain>
    </source>
</reference>
<dbReference type="Gene3D" id="3.20.20.60">
    <property type="entry name" value="Phosphoenolpyruvate-binding domains"/>
    <property type="match status" value="1"/>
</dbReference>
<comment type="subcellular location">
    <subcellularLocation>
        <location evidence="7">Cytoplasm</location>
    </subcellularLocation>
</comment>
<dbReference type="InterPro" id="IPR040442">
    <property type="entry name" value="Pyrv_kinase-like_dom_sf"/>
</dbReference>
<feature type="binding site" evidence="7 10">
    <location>
        <position position="154"/>
    </location>
    <ligand>
        <name>Mg(2+)</name>
        <dbReference type="ChEBI" id="CHEBI:18420"/>
    </ligand>
</feature>
<comment type="function">
    <text evidence="6 7">Catalyzes the reversible reaction in which hydroxymethyl group from 5,10-methylenetetrahydrofolate is transferred onto alpha-ketoisovalerate to form ketopantoate.</text>
</comment>
<name>A0A2A9ESV0_9MICO</name>
<feature type="active site" description="Proton acceptor" evidence="7 8">
    <location>
        <position position="221"/>
    </location>
</feature>
<feature type="binding site" evidence="7 9">
    <location>
        <position position="152"/>
    </location>
    <ligand>
        <name>3-methyl-2-oxobutanoate</name>
        <dbReference type="ChEBI" id="CHEBI:11851"/>
    </ligand>
</feature>
<evidence type="ECO:0000313" key="12">
    <source>
        <dbReference type="EMBL" id="PFG41340.1"/>
    </source>
</evidence>
<comment type="pathway">
    <text evidence="1 7">Cofactor biosynthesis; (R)-pantothenate biosynthesis; (R)-pantoate from 3-methyl-2-oxobutanoate: step 1/2.</text>
</comment>
<keyword evidence="5 7" id="KW-0808">Transferase</keyword>
<dbReference type="GO" id="GO:0005737">
    <property type="term" value="C:cytoplasm"/>
    <property type="evidence" value="ECO:0007669"/>
    <property type="project" value="UniProtKB-SubCell"/>
</dbReference>
<keyword evidence="12" id="KW-0489">Methyltransferase</keyword>
<dbReference type="EMBL" id="PDJI01000004">
    <property type="protein sequence ID" value="PFG41340.1"/>
    <property type="molecule type" value="Genomic_DNA"/>
</dbReference>
<organism evidence="12 13">
    <name type="scientific">Georgenia soli</name>
    <dbReference type="NCBI Taxonomy" id="638953"/>
    <lineage>
        <taxon>Bacteria</taxon>
        <taxon>Bacillati</taxon>
        <taxon>Actinomycetota</taxon>
        <taxon>Actinomycetes</taxon>
        <taxon>Micrococcales</taxon>
        <taxon>Bogoriellaceae</taxon>
        <taxon>Georgenia</taxon>
    </lineage>
</organism>
<feature type="binding site" evidence="7 10">
    <location>
        <position position="122"/>
    </location>
    <ligand>
        <name>Mg(2+)</name>
        <dbReference type="ChEBI" id="CHEBI:18420"/>
    </ligand>
</feature>
<feature type="binding site" evidence="7 10">
    <location>
        <position position="83"/>
    </location>
    <ligand>
        <name>Mg(2+)</name>
        <dbReference type="ChEBI" id="CHEBI:18420"/>
    </ligand>
</feature>
<evidence type="ECO:0000256" key="2">
    <source>
        <dbReference type="ARBA" id="ARBA00008676"/>
    </source>
</evidence>
<keyword evidence="13" id="KW-1185">Reference proteome</keyword>
<feature type="binding site" evidence="7 9">
    <location>
        <position position="122"/>
    </location>
    <ligand>
        <name>3-methyl-2-oxobutanoate</name>
        <dbReference type="ChEBI" id="CHEBI:11851"/>
    </ligand>
</feature>
<dbReference type="PANTHER" id="PTHR20881:SF0">
    <property type="entry name" value="3-METHYL-2-OXOBUTANOATE HYDROXYMETHYLTRANSFERASE"/>
    <property type="match status" value="1"/>
</dbReference>
<dbReference type="PANTHER" id="PTHR20881">
    <property type="entry name" value="3-METHYL-2-OXOBUTANOATE HYDROXYMETHYLTRANSFERASE"/>
    <property type="match status" value="1"/>
</dbReference>
<comment type="similarity">
    <text evidence="2 7">Belongs to the PanB family.</text>
</comment>
<evidence type="ECO:0000256" key="6">
    <source>
        <dbReference type="ARBA" id="ARBA00056497"/>
    </source>
</evidence>
<dbReference type="InterPro" id="IPR015813">
    <property type="entry name" value="Pyrv/PenolPyrv_kinase-like_dom"/>
</dbReference>
<dbReference type="GO" id="GO:0000287">
    <property type="term" value="F:magnesium ion binding"/>
    <property type="evidence" value="ECO:0007669"/>
    <property type="project" value="TreeGrafter"/>
</dbReference>
<comment type="caution">
    <text evidence="12">The sequence shown here is derived from an EMBL/GenBank/DDBJ whole genome shotgun (WGS) entry which is preliminary data.</text>
</comment>
<protein>
    <recommendedName>
        <fullName evidence="7">3-methyl-2-oxobutanoate hydroxymethyltransferase</fullName>
        <ecNumber evidence="7">2.1.2.11</ecNumber>
    </recommendedName>
    <alternativeName>
        <fullName evidence="7">Ketopantoate hydroxymethyltransferase</fullName>
        <shortName evidence="7">KPHMT</shortName>
    </alternativeName>
</protein>
<evidence type="ECO:0000256" key="5">
    <source>
        <dbReference type="ARBA" id="ARBA00022679"/>
    </source>
</evidence>
<evidence type="ECO:0000256" key="11">
    <source>
        <dbReference type="SAM" id="MobiDB-lite"/>
    </source>
</evidence>
<dbReference type="InterPro" id="IPR003700">
    <property type="entry name" value="Pantoate_hydroxy_MeTrfase"/>
</dbReference>
<dbReference type="OrthoDB" id="9781789at2"/>
<dbReference type="SUPFAM" id="SSF51621">
    <property type="entry name" value="Phosphoenolpyruvate/pyruvate domain"/>
    <property type="match status" value="1"/>
</dbReference>
<dbReference type="EC" id="2.1.2.11" evidence="7"/>
<keyword evidence="7 10" id="KW-0479">Metal-binding</keyword>
<evidence type="ECO:0000256" key="1">
    <source>
        <dbReference type="ARBA" id="ARBA00005033"/>
    </source>
</evidence>
<dbReference type="NCBIfam" id="TIGR00222">
    <property type="entry name" value="panB"/>
    <property type="match status" value="1"/>
</dbReference>
<feature type="binding site" evidence="7 9">
    <location>
        <begin position="83"/>
        <end position="84"/>
    </location>
    <ligand>
        <name>3-methyl-2-oxobutanoate</name>
        <dbReference type="ChEBI" id="CHEBI:11851"/>
    </ligand>
</feature>
<dbReference type="FunFam" id="3.20.20.60:FF:000003">
    <property type="entry name" value="3-methyl-2-oxobutanoate hydroxymethyltransferase"/>
    <property type="match status" value="1"/>
</dbReference>
<evidence type="ECO:0000256" key="7">
    <source>
        <dbReference type="HAMAP-Rule" id="MF_00156"/>
    </source>
</evidence>
<dbReference type="GO" id="GO:0032259">
    <property type="term" value="P:methylation"/>
    <property type="evidence" value="ECO:0007669"/>
    <property type="project" value="UniProtKB-KW"/>
</dbReference>
<evidence type="ECO:0000313" key="13">
    <source>
        <dbReference type="Proteomes" id="UP000222106"/>
    </source>
</evidence>
<dbReference type="NCBIfam" id="NF001452">
    <property type="entry name" value="PRK00311.1"/>
    <property type="match status" value="1"/>
</dbReference>
<feature type="compositionally biased region" description="Low complexity" evidence="11">
    <location>
        <begin position="11"/>
        <end position="23"/>
    </location>
</feature>
<dbReference type="AlphaFoldDB" id="A0A2A9ESV0"/>
<gene>
    <name evidence="7" type="primary">panB</name>
    <name evidence="12" type="ORF">ATJ97_3892</name>
</gene>